<keyword evidence="2" id="KW-0238">DNA-binding</keyword>
<protein>
    <submittedName>
        <fullName evidence="2">DNA-binding protein</fullName>
    </submittedName>
</protein>
<dbReference type="InterPro" id="IPR041657">
    <property type="entry name" value="HTH_17"/>
</dbReference>
<organism evidence="2 3">
    <name type="scientific">Paramuribaculum intestinale</name>
    <dbReference type="NCBI Taxonomy" id="2094151"/>
    <lineage>
        <taxon>Bacteria</taxon>
        <taxon>Pseudomonadati</taxon>
        <taxon>Bacteroidota</taxon>
        <taxon>Bacteroidia</taxon>
        <taxon>Bacteroidales</taxon>
        <taxon>Muribaculaceae</taxon>
        <taxon>Paramuribaculum</taxon>
    </lineage>
</organism>
<accession>A0A2V1IQC9</accession>
<dbReference type="InterPro" id="IPR009061">
    <property type="entry name" value="DNA-bd_dom_put_sf"/>
</dbReference>
<dbReference type="AlphaFoldDB" id="A0A2V1IQC9"/>
<proteinExistence type="predicted"/>
<feature type="domain" description="Helix-turn-helix" evidence="1">
    <location>
        <begin position="43"/>
        <end position="89"/>
    </location>
</feature>
<keyword evidence="3" id="KW-1185">Reference proteome</keyword>
<dbReference type="SUPFAM" id="SSF46955">
    <property type="entry name" value="Putative DNA-binding domain"/>
    <property type="match status" value="1"/>
</dbReference>
<sequence length="101" mass="11909">MGRYYSKHDDAIKTFFAQCKDCTDMAGRLISGHRPTIMGKRFMTDAQLSDHLNISRRTLQQYRDSGRIAFYRLDGKILYDEDDVRDFLALSYRPKFEDWGT</sequence>
<comment type="caution">
    <text evidence="2">The sequence shown here is derived from an EMBL/GenBank/DDBJ whole genome shotgun (WGS) entry which is preliminary data.</text>
</comment>
<dbReference type="PANTHER" id="PTHR34585:SF22">
    <property type="entry name" value="HELIX-TURN-HELIX DOMAIN-CONTAINING PROTEIN"/>
    <property type="match status" value="1"/>
</dbReference>
<name>A0A2V1IQC9_9BACT</name>
<evidence type="ECO:0000313" key="3">
    <source>
        <dbReference type="Proteomes" id="UP000244925"/>
    </source>
</evidence>
<evidence type="ECO:0000259" key="1">
    <source>
        <dbReference type="Pfam" id="PF12728"/>
    </source>
</evidence>
<dbReference type="EMBL" id="PUBV01000058">
    <property type="protein sequence ID" value="PWB05778.1"/>
    <property type="molecule type" value="Genomic_DNA"/>
</dbReference>
<dbReference type="GeneID" id="93423599"/>
<reference evidence="3" key="1">
    <citation type="submission" date="2018-02" db="EMBL/GenBank/DDBJ databases">
        <authorList>
            <person name="Clavel T."/>
            <person name="Strowig T."/>
        </authorList>
    </citation>
    <scope>NUCLEOTIDE SEQUENCE [LARGE SCALE GENOMIC DNA]</scope>
    <source>
        <strain evidence="3">DSM 100764</strain>
    </source>
</reference>
<gene>
    <name evidence="2" type="ORF">C5O25_12410</name>
</gene>
<dbReference type="GO" id="GO:0003677">
    <property type="term" value="F:DNA binding"/>
    <property type="evidence" value="ECO:0007669"/>
    <property type="project" value="UniProtKB-KW"/>
</dbReference>
<dbReference type="Proteomes" id="UP000244925">
    <property type="component" value="Unassembled WGS sequence"/>
</dbReference>
<dbReference type="RefSeq" id="WP_107037029.1">
    <property type="nucleotide sequence ID" value="NZ_CP098825.1"/>
</dbReference>
<dbReference type="PANTHER" id="PTHR34585">
    <property type="match status" value="1"/>
</dbReference>
<evidence type="ECO:0000313" key="2">
    <source>
        <dbReference type="EMBL" id="PWB05778.1"/>
    </source>
</evidence>
<dbReference type="Pfam" id="PF12728">
    <property type="entry name" value="HTH_17"/>
    <property type="match status" value="1"/>
</dbReference>